<reference evidence="2" key="1">
    <citation type="submission" date="2021-03" db="EMBL/GenBank/DDBJ databases">
        <authorList>
            <person name="Tagirdzhanova G."/>
        </authorList>
    </citation>
    <scope>NUCLEOTIDE SEQUENCE</scope>
</reference>
<gene>
    <name evidence="2" type="ORF">ALECFALPRED_009147</name>
</gene>
<keyword evidence="3" id="KW-1185">Reference proteome</keyword>
<protein>
    <submittedName>
        <fullName evidence="2">Uncharacterized protein</fullName>
    </submittedName>
</protein>
<dbReference type="EMBL" id="CAJPDR010000660">
    <property type="protein sequence ID" value="CAF9941454.1"/>
    <property type="molecule type" value="Genomic_DNA"/>
</dbReference>
<evidence type="ECO:0000313" key="2">
    <source>
        <dbReference type="EMBL" id="CAF9941454.1"/>
    </source>
</evidence>
<proteinExistence type="predicted"/>
<sequence>MAPTNVGFGSTAPKPSQKRSSSSMASESDSDAPIPATKKVKGPTKSTKAATPSLTTSYTANDLEHLSHAELVAYAIVLQKRLNAFKKSSSTSSNAQELNPEELKKKVEQLRTLMVRQIKKAMTWKPSCKTGNATFSQDFVVQHPQIIKKLFARVIEDNGKGWKMKKLSAEDFQGAIGSIDASVRYAYLELTSDVTIRWDAEDGTVKCSGKYGKRGTGVLNMKQAASVESD</sequence>
<accession>A0A8H3J6B5</accession>
<feature type="compositionally biased region" description="Low complexity" evidence="1">
    <location>
        <begin position="18"/>
        <end position="27"/>
    </location>
</feature>
<dbReference type="Proteomes" id="UP000664203">
    <property type="component" value="Unassembled WGS sequence"/>
</dbReference>
<dbReference type="AlphaFoldDB" id="A0A8H3J6B5"/>
<evidence type="ECO:0000313" key="3">
    <source>
        <dbReference type="Proteomes" id="UP000664203"/>
    </source>
</evidence>
<comment type="caution">
    <text evidence="2">The sequence shown here is derived from an EMBL/GenBank/DDBJ whole genome shotgun (WGS) entry which is preliminary data.</text>
</comment>
<evidence type="ECO:0000256" key="1">
    <source>
        <dbReference type="SAM" id="MobiDB-lite"/>
    </source>
</evidence>
<feature type="region of interest" description="Disordered" evidence="1">
    <location>
        <begin position="1"/>
        <end position="52"/>
    </location>
</feature>
<dbReference type="OrthoDB" id="5370359at2759"/>
<organism evidence="2 3">
    <name type="scientific">Alectoria fallacina</name>
    <dbReference type="NCBI Taxonomy" id="1903189"/>
    <lineage>
        <taxon>Eukaryota</taxon>
        <taxon>Fungi</taxon>
        <taxon>Dikarya</taxon>
        <taxon>Ascomycota</taxon>
        <taxon>Pezizomycotina</taxon>
        <taxon>Lecanoromycetes</taxon>
        <taxon>OSLEUM clade</taxon>
        <taxon>Lecanoromycetidae</taxon>
        <taxon>Lecanorales</taxon>
        <taxon>Lecanorineae</taxon>
        <taxon>Parmeliaceae</taxon>
        <taxon>Alectoria</taxon>
    </lineage>
</organism>
<name>A0A8H3J6B5_9LECA</name>